<proteinExistence type="predicted"/>
<protein>
    <recommendedName>
        <fullName evidence="10">Gnk2-homologous domain-containing protein</fullName>
    </recommendedName>
</protein>
<evidence type="ECO:0000256" key="8">
    <source>
        <dbReference type="ARBA" id="ARBA00023170"/>
    </source>
</evidence>
<dbReference type="InterPro" id="IPR038408">
    <property type="entry name" value="GNK2_sf"/>
</dbReference>
<dbReference type="Gene3D" id="3.30.200.20">
    <property type="entry name" value="Phosphorylase Kinase, domain 1"/>
    <property type="match status" value="1"/>
</dbReference>
<keyword evidence="12" id="KW-1185">Reference proteome</keyword>
<name>A0ABC8UNH5_9AQUA</name>
<evidence type="ECO:0000256" key="9">
    <source>
        <dbReference type="SAM" id="Phobius"/>
    </source>
</evidence>
<dbReference type="AlphaFoldDB" id="A0ABC8UNH5"/>
<dbReference type="InterPro" id="IPR052059">
    <property type="entry name" value="CR_Ser/Thr_kinase"/>
</dbReference>
<dbReference type="FunFam" id="3.30.430.20:FF:000015">
    <property type="entry name" value="Cysteine-rich receptor-like protein kinase 3"/>
    <property type="match status" value="1"/>
</dbReference>
<feature type="domain" description="Gnk2-homologous" evidence="10">
    <location>
        <begin position="112"/>
        <end position="214"/>
    </location>
</feature>
<evidence type="ECO:0000256" key="1">
    <source>
        <dbReference type="ARBA" id="ARBA00022527"/>
    </source>
</evidence>
<dbReference type="GO" id="GO:0005524">
    <property type="term" value="F:ATP binding"/>
    <property type="evidence" value="ECO:0007669"/>
    <property type="project" value="UniProtKB-KW"/>
</dbReference>
<evidence type="ECO:0000256" key="5">
    <source>
        <dbReference type="ARBA" id="ARBA00022741"/>
    </source>
</evidence>
<keyword evidence="7" id="KW-0067">ATP-binding</keyword>
<dbReference type="Pfam" id="PF07714">
    <property type="entry name" value="PK_Tyr_Ser-Thr"/>
    <property type="match status" value="1"/>
</dbReference>
<evidence type="ECO:0000313" key="11">
    <source>
        <dbReference type="EMBL" id="CAK9182519.1"/>
    </source>
</evidence>
<dbReference type="InterPro" id="IPR001245">
    <property type="entry name" value="Ser-Thr/Tyr_kinase_cat_dom"/>
</dbReference>
<keyword evidence="8" id="KW-0675">Receptor</keyword>
<evidence type="ECO:0000259" key="10">
    <source>
        <dbReference type="PROSITE" id="PS51473"/>
    </source>
</evidence>
<dbReference type="PANTHER" id="PTHR47973">
    <property type="entry name" value="CYSTEINE-RICH RECEPTOR-LIKE PROTEIN KINASE 3"/>
    <property type="match status" value="1"/>
</dbReference>
<evidence type="ECO:0000313" key="12">
    <source>
        <dbReference type="Proteomes" id="UP001642360"/>
    </source>
</evidence>
<keyword evidence="4" id="KW-0677">Repeat</keyword>
<keyword evidence="9" id="KW-1133">Transmembrane helix</keyword>
<sequence length="381" mass="42853">MANPRTELILKKCGKGHVQNMPKYYENYSKVLQSMQREMQKKKSATGEEGNVPNRVYVLPQCMNDLSTEDCHTCFSKINTLLPGCFPSASGRVFFDGCCIRVDNYSFFHESNSSDDTSRCSDSQDGSKQFLSMAHIVIDKLVHKALDNKGYTVWHATSYGIPVYGMENCWEMLESSSCASCLEDAKKSLIRCLPAVEAHSLNAGCFLRYSDYDFINKEGLLSNEDGVFVYLLYVLGAVGICLLAILSGCFSGKFIYTLRQNNIKGLDMDLTVMKMSFRFRYTTLKKATEGFSEAHKIDQGAFDGREMAIKRLFIAGKLRVQEVCNEVDVIGQAQHKNLVRFLGCCFTDEDGFLVYEFLANKSLDLMLFGMLSKITANLNLL</sequence>
<reference evidence="11 12" key="1">
    <citation type="submission" date="2024-02" db="EMBL/GenBank/DDBJ databases">
        <authorList>
            <person name="Vignale AGUSTIN F."/>
            <person name="Sosa J E."/>
            <person name="Modenutti C."/>
        </authorList>
    </citation>
    <scope>NUCLEOTIDE SEQUENCE [LARGE SCALE GENOMIC DNA]</scope>
</reference>
<keyword evidence="2" id="KW-0808">Transferase</keyword>
<gene>
    <name evidence="11" type="ORF">ILEXP_LOCUS52692</name>
</gene>
<evidence type="ECO:0000256" key="6">
    <source>
        <dbReference type="ARBA" id="ARBA00022777"/>
    </source>
</evidence>
<evidence type="ECO:0000256" key="3">
    <source>
        <dbReference type="ARBA" id="ARBA00022729"/>
    </source>
</evidence>
<dbReference type="CDD" id="cd23509">
    <property type="entry name" value="Gnk2-like"/>
    <property type="match status" value="2"/>
</dbReference>
<dbReference type="PROSITE" id="PS51473">
    <property type="entry name" value="GNK2"/>
    <property type="match status" value="2"/>
</dbReference>
<dbReference type="Gene3D" id="3.30.430.20">
    <property type="entry name" value="Gnk2 domain, C-X8-C-X2-C motif"/>
    <property type="match status" value="2"/>
</dbReference>
<organism evidence="11 12">
    <name type="scientific">Ilex paraguariensis</name>
    <name type="common">yerba mate</name>
    <dbReference type="NCBI Taxonomy" id="185542"/>
    <lineage>
        <taxon>Eukaryota</taxon>
        <taxon>Viridiplantae</taxon>
        <taxon>Streptophyta</taxon>
        <taxon>Embryophyta</taxon>
        <taxon>Tracheophyta</taxon>
        <taxon>Spermatophyta</taxon>
        <taxon>Magnoliopsida</taxon>
        <taxon>eudicotyledons</taxon>
        <taxon>Gunneridae</taxon>
        <taxon>Pentapetalae</taxon>
        <taxon>asterids</taxon>
        <taxon>campanulids</taxon>
        <taxon>Aquifoliales</taxon>
        <taxon>Aquifoliaceae</taxon>
        <taxon>Ilex</taxon>
    </lineage>
</organism>
<dbReference type="InterPro" id="IPR011009">
    <property type="entry name" value="Kinase-like_dom_sf"/>
</dbReference>
<keyword evidence="6" id="KW-0418">Kinase</keyword>
<keyword evidence="1" id="KW-0723">Serine/threonine-protein kinase</keyword>
<dbReference type="GO" id="GO:0004674">
    <property type="term" value="F:protein serine/threonine kinase activity"/>
    <property type="evidence" value="ECO:0007669"/>
    <property type="project" value="UniProtKB-KW"/>
</dbReference>
<feature type="transmembrane region" description="Helical" evidence="9">
    <location>
        <begin position="227"/>
        <end position="250"/>
    </location>
</feature>
<keyword evidence="5" id="KW-0547">Nucleotide-binding</keyword>
<dbReference type="InterPro" id="IPR002902">
    <property type="entry name" value="GNK2"/>
</dbReference>
<dbReference type="Proteomes" id="UP001642360">
    <property type="component" value="Unassembled WGS sequence"/>
</dbReference>
<evidence type="ECO:0000256" key="2">
    <source>
        <dbReference type="ARBA" id="ARBA00022679"/>
    </source>
</evidence>
<dbReference type="SUPFAM" id="SSF56112">
    <property type="entry name" value="Protein kinase-like (PK-like)"/>
    <property type="match status" value="1"/>
</dbReference>
<feature type="domain" description="Gnk2-homologous" evidence="10">
    <location>
        <begin position="6"/>
        <end position="107"/>
    </location>
</feature>
<comment type="caution">
    <text evidence="11">The sequence shown here is derived from an EMBL/GenBank/DDBJ whole genome shotgun (WGS) entry which is preliminary data.</text>
</comment>
<keyword evidence="3" id="KW-0732">Signal</keyword>
<accession>A0ABC8UNH5</accession>
<dbReference type="EMBL" id="CAUOFW020008385">
    <property type="protein sequence ID" value="CAK9182519.1"/>
    <property type="molecule type" value="Genomic_DNA"/>
</dbReference>
<evidence type="ECO:0000256" key="4">
    <source>
        <dbReference type="ARBA" id="ARBA00022737"/>
    </source>
</evidence>
<dbReference type="Pfam" id="PF01657">
    <property type="entry name" value="Stress-antifung"/>
    <property type="match status" value="2"/>
</dbReference>
<keyword evidence="9" id="KW-0812">Transmembrane</keyword>
<keyword evidence="9" id="KW-0472">Membrane</keyword>
<evidence type="ECO:0000256" key="7">
    <source>
        <dbReference type="ARBA" id="ARBA00022840"/>
    </source>
</evidence>